<dbReference type="InterPro" id="IPR011055">
    <property type="entry name" value="Dup_hybrid_motif"/>
</dbReference>
<dbReference type="AlphaFoldDB" id="A0A3P4AZX5"/>
<evidence type="ECO:0000259" key="3">
    <source>
        <dbReference type="Pfam" id="PF18421"/>
    </source>
</evidence>
<accession>A0A3P4AZX5</accession>
<dbReference type="PANTHER" id="PTHR21666:SF285">
    <property type="entry name" value="M23 FAMILY METALLOPEPTIDASE"/>
    <property type="match status" value="1"/>
</dbReference>
<name>A0A3P4AZX5_9BURK</name>
<dbReference type="Pfam" id="PF01551">
    <property type="entry name" value="Peptidase_M23"/>
    <property type="match status" value="1"/>
</dbReference>
<dbReference type="Gene3D" id="2.70.70.10">
    <property type="entry name" value="Glucose Permease (Domain IIA)"/>
    <property type="match status" value="1"/>
</dbReference>
<feature type="domain" description="Peptidase family M23 N-terminal" evidence="3">
    <location>
        <begin position="33"/>
        <end position="108"/>
    </location>
</feature>
<gene>
    <name evidence="4" type="primary">mepM_1</name>
    <name evidence="4" type="ORF">PIGHUM_01181</name>
</gene>
<keyword evidence="5" id="KW-1185">Reference proteome</keyword>
<dbReference type="FunFam" id="2.70.70.10:FF:000019">
    <property type="entry name" value="M23 family peptidase"/>
    <property type="match status" value="1"/>
</dbReference>
<dbReference type="InterPro" id="IPR050570">
    <property type="entry name" value="Cell_wall_metabolism_enzyme"/>
</dbReference>
<dbReference type="InterPro" id="IPR016047">
    <property type="entry name" value="M23ase_b-sheet_dom"/>
</dbReference>
<evidence type="ECO:0000256" key="1">
    <source>
        <dbReference type="SAM" id="SignalP"/>
    </source>
</evidence>
<reference evidence="4 5" key="1">
    <citation type="submission" date="2018-10" db="EMBL/GenBank/DDBJ databases">
        <authorList>
            <person name="Criscuolo A."/>
        </authorList>
    </citation>
    <scope>NUCLEOTIDE SEQUENCE [LARGE SCALE GENOMIC DNA]</scope>
    <source>
        <strain evidence="4">DnA1</strain>
    </source>
</reference>
<proteinExistence type="predicted"/>
<evidence type="ECO:0000313" key="4">
    <source>
        <dbReference type="EMBL" id="VCU69121.1"/>
    </source>
</evidence>
<feature type="signal peptide" evidence="1">
    <location>
        <begin position="1"/>
        <end position="23"/>
    </location>
</feature>
<dbReference type="InterPro" id="IPR040487">
    <property type="entry name" value="Peptidase_M23_N"/>
</dbReference>
<keyword evidence="4" id="KW-0378">Hydrolase</keyword>
<dbReference type="OrthoDB" id="9815245at2"/>
<dbReference type="Proteomes" id="UP000277294">
    <property type="component" value="Unassembled WGS sequence"/>
</dbReference>
<feature type="domain" description="M23ase beta-sheet core" evidence="2">
    <location>
        <begin position="183"/>
        <end position="277"/>
    </location>
</feature>
<dbReference type="GO" id="GO:0004222">
    <property type="term" value="F:metalloendopeptidase activity"/>
    <property type="evidence" value="ECO:0007669"/>
    <property type="project" value="TreeGrafter"/>
</dbReference>
<dbReference type="EMBL" id="UWPJ01000010">
    <property type="protein sequence ID" value="VCU69121.1"/>
    <property type="molecule type" value="Genomic_DNA"/>
</dbReference>
<evidence type="ECO:0000313" key="5">
    <source>
        <dbReference type="Proteomes" id="UP000277294"/>
    </source>
</evidence>
<dbReference type="CDD" id="cd12797">
    <property type="entry name" value="M23_peptidase"/>
    <property type="match status" value="1"/>
</dbReference>
<evidence type="ECO:0000259" key="2">
    <source>
        <dbReference type="Pfam" id="PF01551"/>
    </source>
</evidence>
<protein>
    <submittedName>
        <fullName evidence="4">Murein DD-endopeptidase MepM</fullName>
        <ecNumber evidence="4">3.4.24.-</ecNumber>
    </submittedName>
</protein>
<organism evidence="4 5">
    <name type="scientific">Pigmentiphaga humi</name>
    <dbReference type="NCBI Taxonomy" id="2478468"/>
    <lineage>
        <taxon>Bacteria</taxon>
        <taxon>Pseudomonadati</taxon>
        <taxon>Pseudomonadota</taxon>
        <taxon>Betaproteobacteria</taxon>
        <taxon>Burkholderiales</taxon>
        <taxon>Alcaligenaceae</taxon>
        <taxon>Pigmentiphaga</taxon>
    </lineage>
</organism>
<keyword evidence="1" id="KW-0732">Signal</keyword>
<dbReference type="PANTHER" id="PTHR21666">
    <property type="entry name" value="PEPTIDASE-RELATED"/>
    <property type="match status" value="1"/>
</dbReference>
<dbReference type="EC" id="3.4.24.-" evidence="4"/>
<dbReference type="SUPFAM" id="SSF51261">
    <property type="entry name" value="Duplicated hybrid motif"/>
    <property type="match status" value="1"/>
</dbReference>
<sequence length="286" mass="30632">MLLRLSCLPLAAALGLAAPLAHAQDFITRLLDKPVPGGVAVVPLGQAPTAPVATYRERRVMVLRQESGGWIAVVGIPLDARPGTQQLAIGQGAQARQARQADFTVRSKTYVAQHIRLKNQRQVDPNPADLARIEKESAEQSTAYRAFRPEGPSNVLLDRPVEGGRLSSPFGLRRFFNGQPRNPHSGLDFAVPAGTPVKAPAAGRVVLVGDYFFNGKTVFVDHGQGLVSMFCHLSRIDVTVGQELARGAPIGRVGATGRATGPHLHWNVSLNDARVDPAIFIGAFKP</sequence>
<feature type="chain" id="PRO_5018007034" evidence="1">
    <location>
        <begin position="24"/>
        <end position="286"/>
    </location>
</feature>
<dbReference type="Gene3D" id="2.60.40.1590">
    <property type="entry name" value="Peptidoglycan hydrolase domains"/>
    <property type="match status" value="1"/>
</dbReference>
<dbReference type="RefSeq" id="WP_124078478.1">
    <property type="nucleotide sequence ID" value="NZ_UWPJ01000010.1"/>
</dbReference>
<dbReference type="Pfam" id="PF18421">
    <property type="entry name" value="Peptidase_M23_N"/>
    <property type="match status" value="1"/>
</dbReference>